<sequence>MQSEGLSISSRSPASAVFYAMEAQPYKHSSFHNAGNVTIANISTLLISAQQVVLALAVESHIVVNLIQHAHKAGSAGTHVSRTVSRQSLTGMKRNWHEQEAARL</sequence>
<dbReference type="AlphaFoldDB" id="A0A9W7CG71"/>
<dbReference type="Proteomes" id="UP001165121">
    <property type="component" value="Unassembled WGS sequence"/>
</dbReference>
<proteinExistence type="predicted"/>
<evidence type="ECO:0000313" key="1">
    <source>
        <dbReference type="EMBL" id="GMF32473.1"/>
    </source>
</evidence>
<dbReference type="EMBL" id="BSXT01000689">
    <property type="protein sequence ID" value="GMF32473.1"/>
    <property type="molecule type" value="Genomic_DNA"/>
</dbReference>
<evidence type="ECO:0000313" key="2">
    <source>
        <dbReference type="Proteomes" id="UP001165121"/>
    </source>
</evidence>
<protein>
    <submittedName>
        <fullName evidence="1">Unnamed protein product</fullName>
    </submittedName>
</protein>
<keyword evidence="2" id="KW-1185">Reference proteome</keyword>
<reference evidence="1" key="1">
    <citation type="submission" date="2023-04" db="EMBL/GenBank/DDBJ databases">
        <title>Phytophthora fragariaefolia NBRC 109709.</title>
        <authorList>
            <person name="Ichikawa N."/>
            <person name="Sato H."/>
            <person name="Tonouchi N."/>
        </authorList>
    </citation>
    <scope>NUCLEOTIDE SEQUENCE</scope>
    <source>
        <strain evidence="1">NBRC 109709</strain>
    </source>
</reference>
<accession>A0A9W7CG71</accession>
<organism evidence="1 2">
    <name type="scientific">Phytophthora fragariaefolia</name>
    <dbReference type="NCBI Taxonomy" id="1490495"/>
    <lineage>
        <taxon>Eukaryota</taxon>
        <taxon>Sar</taxon>
        <taxon>Stramenopiles</taxon>
        <taxon>Oomycota</taxon>
        <taxon>Peronosporomycetes</taxon>
        <taxon>Peronosporales</taxon>
        <taxon>Peronosporaceae</taxon>
        <taxon>Phytophthora</taxon>
    </lineage>
</organism>
<name>A0A9W7CG71_9STRA</name>
<comment type="caution">
    <text evidence="1">The sequence shown here is derived from an EMBL/GenBank/DDBJ whole genome shotgun (WGS) entry which is preliminary data.</text>
</comment>
<gene>
    <name evidence="1" type="ORF">Pfra01_000774800</name>
</gene>